<evidence type="ECO:0000256" key="1">
    <source>
        <dbReference type="SAM" id="MobiDB-lite"/>
    </source>
</evidence>
<protein>
    <submittedName>
        <fullName evidence="3">AsmA family protein</fullName>
    </submittedName>
</protein>
<dbReference type="HOGENOM" id="CLU_033892_0_0_6"/>
<reference evidence="3" key="1">
    <citation type="submission" date="2009-12" db="EMBL/GenBank/DDBJ databases">
        <authorList>
            <person name="Weinstock G."/>
            <person name="Sodergren E."/>
            <person name="Clifton S."/>
            <person name="Fulton L."/>
            <person name="Fulton B."/>
            <person name="Courtney L."/>
            <person name="Fronick C."/>
            <person name="Harrison M."/>
            <person name="Strong C."/>
            <person name="Farmer C."/>
            <person name="Delahaunty K."/>
            <person name="Markovic C."/>
            <person name="Hall O."/>
            <person name="Minx P."/>
            <person name="Tomlinson C."/>
            <person name="Mitreva M."/>
            <person name="Nelson J."/>
            <person name="Hou S."/>
            <person name="Wollam A."/>
            <person name="Pepin K.H."/>
            <person name="Johnson M."/>
            <person name="Bhonagiri V."/>
            <person name="Nash W.E."/>
            <person name="Warren W."/>
            <person name="Chinwalla A."/>
            <person name="Mardis E.R."/>
            <person name="Wilson R.K."/>
        </authorList>
    </citation>
    <scope>NUCLEOTIDE SEQUENCE [LARGE SCALE GENOMIC DNA]</scope>
    <source>
        <strain evidence="3">DSM 4541</strain>
    </source>
</reference>
<name>D1P0Q0_9GAMM</name>
<dbReference type="eggNOG" id="COG2982">
    <property type="taxonomic scope" value="Bacteria"/>
</dbReference>
<accession>D1P0Q0</accession>
<organism evidence="3 4">
    <name type="scientific">Providencia rustigianii DSM 4541</name>
    <dbReference type="NCBI Taxonomy" id="500637"/>
    <lineage>
        <taxon>Bacteria</taxon>
        <taxon>Pseudomonadati</taxon>
        <taxon>Pseudomonadota</taxon>
        <taxon>Gammaproteobacteria</taxon>
        <taxon>Enterobacterales</taxon>
        <taxon>Morganellaceae</taxon>
        <taxon>Providencia</taxon>
    </lineage>
</organism>
<keyword evidence="2" id="KW-1133">Transmembrane helix</keyword>
<dbReference type="Proteomes" id="UP000005512">
    <property type="component" value="Unassembled WGS sequence"/>
</dbReference>
<comment type="caution">
    <text evidence="3">The sequence shown here is derived from an EMBL/GenBank/DDBJ whole genome shotgun (WGS) entry which is preliminary data.</text>
</comment>
<dbReference type="EMBL" id="ABXV02000017">
    <property type="protein sequence ID" value="EFB72919.1"/>
    <property type="molecule type" value="Genomic_DNA"/>
</dbReference>
<keyword evidence="2" id="KW-0812">Transmembrane</keyword>
<sequence length="598" mass="66157">MREQTTVRRLIRFISYIFLLLLILFVATYIALQTRWGAGYASQLLSKFTDFDINVGIMGHRFAEPGKFIFQDIKIESRDKQLALNADQIVVDINWLNMINGEAIQRLTITQGELTAQISDTSTNLPISAKVLQFESSKIQLTQGKNTLLVAGFTGGITPWKPTVNHPFGYGDFRFTTGELAINSLPFRNVAMTGKLQEQVTEFSQVTGYLNNGYISGKGKVFADGSINIDGLSMNKVGWQNNLTFDALFEAINSDRTLQIKDLTLTDVDIQGQDWALSGLSTEIDKINVVRGSWSNPKSKINFNVDQLVIHDQQVDTLIGELNIDGDNLNFDKLSGYYNKGIFSLSGVWQRNNKSLTITDGTLAGALYTLPEDWLTFFAQPAPSWLSAFTIDNFTVTQSLLMNIQPEFSFEFTALSGTIRYVDLIKQKQWGIWKGQATFNADSSTINQVMVRRPLLEIASSNNSAAASLSGSTTRGIARVSLLVKQEYQKAPFNLRATGTNIDLGDLNQWGWSGFSPQMWGDFDTSLQGDLLADPLAYSINGELTAKPLQGNEIYRTVVNGKVTPTVGTSMPPSEPQLAPDSPNTYPMDGHIPAIVNP</sequence>
<evidence type="ECO:0000313" key="4">
    <source>
        <dbReference type="Proteomes" id="UP000005512"/>
    </source>
</evidence>
<feature type="region of interest" description="Disordered" evidence="1">
    <location>
        <begin position="565"/>
        <end position="587"/>
    </location>
</feature>
<gene>
    <name evidence="3" type="ORF">PROVRUST_05718</name>
</gene>
<evidence type="ECO:0000256" key="2">
    <source>
        <dbReference type="SAM" id="Phobius"/>
    </source>
</evidence>
<dbReference type="AlphaFoldDB" id="D1P0Q0"/>
<keyword evidence="4" id="KW-1185">Reference proteome</keyword>
<evidence type="ECO:0000313" key="3">
    <source>
        <dbReference type="EMBL" id="EFB72919.1"/>
    </source>
</evidence>
<keyword evidence="2" id="KW-0472">Membrane</keyword>
<feature type="transmembrane region" description="Helical" evidence="2">
    <location>
        <begin position="12"/>
        <end position="32"/>
    </location>
</feature>
<proteinExistence type="predicted"/>
<dbReference type="STRING" id="500637.PROVRUST_05718"/>